<dbReference type="PANTHER" id="PTHR30193:SF37">
    <property type="entry name" value="INNER MEMBRANE ABC TRANSPORTER PERMEASE PROTEIN YCJO"/>
    <property type="match status" value="1"/>
</dbReference>
<dbReference type="Gene3D" id="1.10.3720.10">
    <property type="entry name" value="MetI-like"/>
    <property type="match status" value="1"/>
</dbReference>
<feature type="transmembrane region" description="Helical" evidence="7">
    <location>
        <begin position="112"/>
        <end position="132"/>
    </location>
</feature>
<evidence type="ECO:0000313" key="10">
    <source>
        <dbReference type="Proteomes" id="UP000094795"/>
    </source>
</evidence>
<sequence length="304" mass="33474">MAKYTPAPWQRGSTRVYALFLALPVGMFCVFYLYPVFETFVLAFQRWDGLSPVRTDVGTANFLALLGDSRFHTSLANNLRWLVFYVLAPTGLGLGLALLANSLVRGKGLAKFVYFLPYTLPPVAVAAIWRWLYEPSAGLITRVLDEVGLGFLAQNWLGDTAIVTYSLMVSAAWWSVGFSFIVFFAGLQNLPRECLEAARIDGATAWQTFTKVTFPLLWPSTAVALGMSSVDAMRLFDIVWAMTAGGPAYSSDVLATQMFDVAFGRLKMGEASAIAVFMLFVSAAVVLPFIIYMARRVEEASNDN</sequence>
<dbReference type="Pfam" id="PF00528">
    <property type="entry name" value="BPD_transp_1"/>
    <property type="match status" value="1"/>
</dbReference>
<evidence type="ECO:0000256" key="6">
    <source>
        <dbReference type="ARBA" id="ARBA00023136"/>
    </source>
</evidence>
<feature type="transmembrane region" description="Helical" evidence="7">
    <location>
        <begin position="79"/>
        <end position="100"/>
    </location>
</feature>
<evidence type="ECO:0000256" key="7">
    <source>
        <dbReference type="RuleBase" id="RU363032"/>
    </source>
</evidence>
<dbReference type="AlphaFoldDB" id="A0A1C1YV20"/>
<dbReference type="SUPFAM" id="SSF161098">
    <property type="entry name" value="MetI-like"/>
    <property type="match status" value="1"/>
</dbReference>
<proteinExistence type="inferred from homology"/>
<keyword evidence="2 7" id="KW-0813">Transport</keyword>
<name>A0A1C1YV20_9HYPH</name>
<evidence type="ECO:0000256" key="2">
    <source>
        <dbReference type="ARBA" id="ARBA00022448"/>
    </source>
</evidence>
<dbReference type="InterPro" id="IPR035906">
    <property type="entry name" value="MetI-like_sf"/>
</dbReference>
<dbReference type="GO" id="GO:0055085">
    <property type="term" value="P:transmembrane transport"/>
    <property type="evidence" value="ECO:0007669"/>
    <property type="project" value="InterPro"/>
</dbReference>
<keyword evidence="5 7" id="KW-1133">Transmembrane helix</keyword>
<reference evidence="9 10" key="1">
    <citation type="submission" date="2015-12" db="EMBL/GenBank/DDBJ databases">
        <authorList>
            <person name="Shamseldin A."/>
            <person name="Moawad H."/>
            <person name="Abd El-Rahim W.M."/>
            <person name="Sadowsky M.J."/>
        </authorList>
    </citation>
    <scope>NUCLEOTIDE SEQUENCE [LARGE SCALE GENOMIC DNA]</scope>
    <source>
        <strain evidence="9 10">JC234</strain>
    </source>
</reference>
<dbReference type="EMBL" id="LQZT01000016">
    <property type="protein sequence ID" value="OCW57388.1"/>
    <property type="molecule type" value="Genomic_DNA"/>
</dbReference>
<evidence type="ECO:0000256" key="3">
    <source>
        <dbReference type="ARBA" id="ARBA00022475"/>
    </source>
</evidence>
<evidence type="ECO:0000256" key="4">
    <source>
        <dbReference type="ARBA" id="ARBA00022692"/>
    </source>
</evidence>
<evidence type="ECO:0000256" key="1">
    <source>
        <dbReference type="ARBA" id="ARBA00004651"/>
    </source>
</evidence>
<dbReference type="OrthoDB" id="7939379at2"/>
<evidence type="ECO:0000256" key="5">
    <source>
        <dbReference type="ARBA" id="ARBA00022989"/>
    </source>
</evidence>
<keyword evidence="6 7" id="KW-0472">Membrane</keyword>
<feature type="domain" description="ABC transmembrane type-1" evidence="8">
    <location>
        <begin position="75"/>
        <end position="289"/>
    </location>
</feature>
<evidence type="ECO:0000313" key="9">
    <source>
        <dbReference type="EMBL" id="OCW57388.1"/>
    </source>
</evidence>
<gene>
    <name evidence="9" type="ORF">AWJ14_18195</name>
</gene>
<feature type="transmembrane region" description="Helical" evidence="7">
    <location>
        <begin position="16"/>
        <end position="37"/>
    </location>
</feature>
<keyword evidence="10" id="KW-1185">Reference proteome</keyword>
<dbReference type="PANTHER" id="PTHR30193">
    <property type="entry name" value="ABC TRANSPORTER PERMEASE PROTEIN"/>
    <property type="match status" value="1"/>
</dbReference>
<dbReference type="GO" id="GO:0005886">
    <property type="term" value="C:plasma membrane"/>
    <property type="evidence" value="ECO:0007669"/>
    <property type="project" value="UniProtKB-SubCell"/>
</dbReference>
<dbReference type="InterPro" id="IPR000515">
    <property type="entry name" value="MetI-like"/>
</dbReference>
<dbReference type="Proteomes" id="UP000094795">
    <property type="component" value="Unassembled WGS sequence"/>
</dbReference>
<comment type="caution">
    <text evidence="9">The sequence shown here is derived from an EMBL/GenBank/DDBJ whole genome shotgun (WGS) entry which is preliminary data.</text>
</comment>
<organism evidence="9 10">
    <name type="scientific">Hoeflea olei</name>
    <dbReference type="NCBI Taxonomy" id="1480615"/>
    <lineage>
        <taxon>Bacteria</taxon>
        <taxon>Pseudomonadati</taxon>
        <taxon>Pseudomonadota</taxon>
        <taxon>Alphaproteobacteria</taxon>
        <taxon>Hyphomicrobiales</taxon>
        <taxon>Rhizobiaceae</taxon>
        <taxon>Hoeflea</taxon>
    </lineage>
</organism>
<feature type="transmembrane region" description="Helical" evidence="7">
    <location>
        <begin position="162"/>
        <end position="185"/>
    </location>
</feature>
<dbReference type="InterPro" id="IPR051393">
    <property type="entry name" value="ABC_transporter_permease"/>
</dbReference>
<comment type="similarity">
    <text evidence="7">Belongs to the binding-protein-dependent transport system permease family.</text>
</comment>
<feature type="transmembrane region" description="Helical" evidence="7">
    <location>
        <begin position="273"/>
        <end position="294"/>
    </location>
</feature>
<dbReference type="CDD" id="cd06261">
    <property type="entry name" value="TM_PBP2"/>
    <property type="match status" value="1"/>
</dbReference>
<keyword evidence="4 7" id="KW-0812">Transmembrane</keyword>
<comment type="subcellular location">
    <subcellularLocation>
        <location evidence="1 7">Cell membrane</location>
        <topology evidence="1 7">Multi-pass membrane protein</topology>
    </subcellularLocation>
</comment>
<accession>A0A1C1YV20</accession>
<dbReference type="RefSeq" id="WP_066179236.1">
    <property type="nucleotide sequence ID" value="NZ_LQZT01000016.1"/>
</dbReference>
<keyword evidence="3" id="KW-1003">Cell membrane</keyword>
<evidence type="ECO:0000259" key="8">
    <source>
        <dbReference type="PROSITE" id="PS50928"/>
    </source>
</evidence>
<dbReference type="PROSITE" id="PS50928">
    <property type="entry name" value="ABC_TM1"/>
    <property type="match status" value="1"/>
</dbReference>
<protein>
    <submittedName>
        <fullName evidence="9">Sugar ABC transporter permease</fullName>
    </submittedName>
</protein>
<dbReference type="STRING" id="1480615.AWJ14_18195"/>